<dbReference type="InterPro" id="IPR011250">
    <property type="entry name" value="OMP/PagP_B-barrel"/>
</dbReference>
<feature type="domain" description="DUF6089" evidence="1">
    <location>
        <begin position="27"/>
        <end position="139"/>
    </location>
</feature>
<accession>A0A316DIW4</accession>
<proteinExistence type="predicted"/>
<protein>
    <submittedName>
        <fullName evidence="2">Outer membrane protein with beta-barrel domain</fullName>
    </submittedName>
</protein>
<gene>
    <name evidence="2" type="ORF">LV89_04342</name>
</gene>
<dbReference type="EMBL" id="QGGO01000034">
    <property type="protein sequence ID" value="PWK17626.1"/>
    <property type="molecule type" value="Genomic_DNA"/>
</dbReference>
<sequence>MILFFLRSFEGLSQKKYSSKTLIKYSTLSLGIGSSHFSGDIGALNNIEAIRWNINCSYTYTLNPAIHLGIAASYIRLSGDDFYANNDLDFIRNLHFRNDLKQISTFLEYHPLDYTTDFRKRLNLSPYLLVGIGYYIHNPQAKLPVSFGNQQWINLEPYHTEGQGVNIIYPEPYKLSGITIPSGIGLRYRYNKVIDCSFEVTYHSIFTDYLDDVSSIYPNTGLFSNQIGVALSNRSREPIAANTGIDRNTNVIKYLNDNNLPNTNPFNSSHVAFGAIGTNRGSKNGNDAYITTSLKIQFLIPNKKIRCPQISNE</sequence>
<dbReference type="Pfam" id="PF19573">
    <property type="entry name" value="DUF6089"/>
    <property type="match status" value="1"/>
</dbReference>
<dbReference type="AlphaFoldDB" id="A0A316DIW4"/>
<evidence type="ECO:0000313" key="2">
    <source>
        <dbReference type="EMBL" id="PWK17626.1"/>
    </source>
</evidence>
<comment type="caution">
    <text evidence="2">The sequence shown here is derived from an EMBL/GenBank/DDBJ whole genome shotgun (WGS) entry which is preliminary data.</text>
</comment>
<reference evidence="2 3" key="1">
    <citation type="submission" date="2018-05" db="EMBL/GenBank/DDBJ databases">
        <title>Genomic Encyclopedia of Archaeal and Bacterial Type Strains, Phase II (KMG-II): from individual species to whole genera.</title>
        <authorList>
            <person name="Goeker M."/>
        </authorList>
    </citation>
    <scope>NUCLEOTIDE SEQUENCE [LARGE SCALE GENOMIC DNA]</scope>
    <source>
        <strain evidence="2 3">DSM 22214</strain>
    </source>
</reference>
<name>A0A316DIW4_9BACT</name>
<organism evidence="2 3">
    <name type="scientific">Arcicella aurantiaca</name>
    <dbReference type="NCBI Taxonomy" id="591202"/>
    <lineage>
        <taxon>Bacteria</taxon>
        <taxon>Pseudomonadati</taxon>
        <taxon>Bacteroidota</taxon>
        <taxon>Cytophagia</taxon>
        <taxon>Cytophagales</taxon>
        <taxon>Flectobacillaceae</taxon>
        <taxon>Arcicella</taxon>
    </lineage>
</organism>
<evidence type="ECO:0000259" key="1">
    <source>
        <dbReference type="Pfam" id="PF19573"/>
    </source>
</evidence>
<keyword evidence="3" id="KW-1185">Reference proteome</keyword>
<dbReference type="Proteomes" id="UP000245489">
    <property type="component" value="Unassembled WGS sequence"/>
</dbReference>
<dbReference type="SUPFAM" id="SSF56925">
    <property type="entry name" value="OMPA-like"/>
    <property type="match status" value="1"/>
</dbReference>
<dbReference type="InterPro" id="IPR045743">
    <property type="entry name" value="DUF6089"/>
</dbReference>
<evidence type="ECO:0000313" key="3">
    <source>
        <dbReference type="Proteomes" id="UP000245489"/>
    </source>
</evidence>